<dbReference type="InterPro" id="IPR013320">
    <property type="entry name" value="ConA-like_dom_sf"/>
</dbReference>
<dbReference type="Gene3D" id="2.60.120.560">
    <property type="entry name" value="Exo-inulinase, domain 1"/>
    <property type="match status" value="1"/>
</dbReference>
<reference evidence="1 2" key="1">
    <citation type="submission" date="2020-10" db="EMBL/GenBank/DDBJ databases">
        <title>Connecting structure to function with the recovery of over 1000 high-quality activated sludge metagenome-assembled genomes encoding full-length rRNA genes using long-read sequencing.</title>
        <authorList>
            <person name="Singleton C.M."/>
            <person name="Petriglieri F."/>
            <person name="Kristensen J.M."/>
            <person name="Kirkegaard R.H."/>
            <person name="Michaelsen T.Y."/>
            <person name="Andersen M.H."/>
            <person name="Karst S.M."/>
            <person name="Dueholm M.S."/>
            <person name="Nielsen P.H."/>
            <person name="Albertsen M."/>
        </authorList>
    </citation>
    <scope>NUCLEOTIDE SEQUENCE [LARGE SCALE GENOMIC DNA]</scope>
    <source>
        <strain evidence="1">OdNE_18-Q3-R46-58_MAXAC.008</strain>
    </source>
</reference>
<organism evidence="1 2">
    <name type="scientific">Candidatus Geothrix odensensis</name>
    <dbReference type="NCBI Taxonomy" id="2954440"/>
    <lineage>
        <taxon>Bacteria</taxon>
        <taxon>Pseudomonadati</taxon>
        <taxon>Acidobacteriota</taxon>
        <taxon>Holophagae</taxon>
        <taxon>Holophagales</taxon>
        <taxon>Holophagaceae</taxon>
        <taxon>Geothrix</taxon>
    </lineage>
</organism>
<evidence type="ECO:0000313" key="2">
    <source>
        <dbReference type="Proteomes" id="UP000709959"/>
    </source>
</evidence>
<proteinExistence type="predicted"/>
<dbReference type="EMBL" id="JADKCH010000001">
    <property type="protein sequence ID" value="MBK8571712.1"/>
    <property type="molecule type" value="Genomic_DNA"/>
</dbReference>
<comment type="caution">
    <text evidence="1">The sequence shown here is derived from an EMBL/GenBank/DDBJ whole genome shotgun (WGS) entry which is preliminary data.</text>
</comment>
<gene>
    <name evidence="1" type="ORF">IPN91_03510</name>
</gene>
<dbReference type="AlphaFoldDB" id="A0A936F225"/>
<evidence type="ECO:0008006" key="3">
    <source>
        <dbReference type="Google" id="ProtNLM"/>
    </source>
</evidence>
<dbReference type="SUPFAM" id="SSF49899">
    <property type="entry name" value="Concanavalin A-like lectins/glucanases"/>
    <property type="match status" value="1"/>
</dbReference>
<evidence type="ECO:0000313" key="1">
    <source>
        <dbReference type="EMBL" id="MBK8571712.1"/>
    </source>
</evidence>
<dbReference type="Proteomes" id="UP000709959">
    <property type="component" value="Unassembled WGS sequence"/>
</dbReference>
<sequence>MVKVDGTRWREGQRLANLPARARALYGERYAEFLDSVKAFAYFPYAVARDVSDFQEGEITLRFKAVAGRVDQATGILFDLRPNGNYYALRANALENNLALWRVVKGKRNAVKWARNLTIVRGQWHELKVLVKGRNLEGFLDGNRFLEHTLDQAVSGHVGIWTKADSVCVFERFLVAAPG</sequence>
<protein>
    <recommendedName>
        <fullName evidence="3">3-keto-disaccharide hydrolase domain-containing protein</fullName>
    </recommendedName>
</protein>
<name>A0A936F225_9BACT</name>
<accession>A0A936F225</accession>